<dbReference type="PANTHER" id="PTHR43709:SF2">
    <property type="entry name" value="DUF453 DOMAIN PROTEIN (AFU_ORTHOLOGUE AFUA_6G00360)"/>
    <property type="match status" value="1"/>
</dbReference>
<name>A0A132B5V0_MOLSC</name>
<evidence type="ECO:0000313" key="4">
    <source>
        <dbReference type="EMBL" id="KUJ07788.1"/>
    </source>
</evidence>
<dbReference type="InterPro" id="IPR007400">
    <property type="entry name" value="PrpF-like"/>
</dbReference>
<gene>
    <name evidence="4" type="ORF">LY89DRAFT_765839</name>
</gene>
<feature type="compositionally biased region" description="Basic and acidic residues" evidence="3">
    <location>
        <begin position="342"/>
        <end position="355"/>
    </location>
</feature>
<dbReference type="EMBL" id="KQ947438">
    <property type="protein sequence ID" value="KUJ07788.1"/>
    <property type="molecule type" value="Genomic_DNA"/>
</dbReference>
<dbReference type="KEGG" id="psco:LY89DRAFT_765839"/>
<evidence type="ECO:0000313" key="5">
    <source>
        <dbReference type="Proteomes" id="UP000070700"/>
    </source>
</evidence>
<keyword evidence="5" id="KW-1185">Reference proteome</keyword>
<keyword evidence="2 4" id="KW-0413">Isomerase</keyword>
<proteinExistence type="inferred from homology"/>
<accession>A0A132B5V0</accession>
<dbReference type="RefSeq" id="XP_018062143.1">
    <property type="nucleotide sequence ID" value="XM_018221688.1"/>
</dbReference>
<evidence type="ECO:0000256" key="3">
    <source>
        <dbReference type="SAM" id="MobiDB-lite"/>
    </source>
</evidence>
<dbReference type="GeneID" id="28831414"/>
<feature type="region of interest" description="Disordered" evidence="3">
    <location>
        <begin position="336"/>
        <end position="355"/>
    </location>
</feature>
<dbReference type="InParanoid" id="A0A132B5V0"/>
<dbReference type="Pfam" id="PF04303">
    <property type="entry name" value="PrpF"/>
    <property type="match status" value="1"/>
</dbReference>
<dbReference type="Proteomes" id="UP000070700">
    <property type="component" value="Unassembled WGS sequence"/>
</dbReference>
<evidence type="ECO:0000256" key="2">
    <source>
        <dbReference type="ARBA" id="ARBA00023235"/>
    </source>
</evidence>
<comment type="similarity">
    <text evidence="1">Belongs to the PrpF family.</text>
</comment>
<dbReference type="PANTHER" id="PTHR43709">
    <property type="entry name" value="ACONITATE ISOMERASE-RELATED"/>
    <property type="match status" value="1"/>
</dbReference>
<protein>
    <submittedName>
        <fullName evidence="4">Methylitaconate delta2-delta3-isomerase</fullName>
    </submittedName>
</protein>
<reference evidence="4 5" key="1">
    <citation type="submission" date="2015-10" db="EMBL/GenBank/DDBJ databases">
        <title>Full genome of DAOMC 229536 Phialocephala scopiformis, a fungal endophyte of spruce producing the potent anti-insectan compound rugulosin.</title>
        <authorList>
            <consortium name="DOE Joint Genome Institute"/>
            <person name="Walker A.K."/>
            <person name="Frasz S.L."/>
            <person name="Seifert K.A."/>
            <person name="Miller J.D."/>
            <person name="Mondo S.J."/>
            <person name="Labutti K."/>
            <person name="Lipzen A."/>
            <person name="Dockter R."/>
            <person name="Kennedy M."/>
            <person name="Grigoriev I.V."/>
            <person name="Spatafora J.W."/>
        </authorList>
    </citation>
    <scope>NUCLEOTIDE SEQUENCE [LARGE SCALE GENOMIC DNA]</scope>
    <source>
        <strain evidence="4 5">CBS 120377</strain>
    </source>
</reference>
<dbReference type="Gene3D" id="3.10.310.10">
    <property type="entry name" value="Diaminopimelate Epimerase, Chain A, domain 1"/>
    <property type="match status" value="2"/>
</dbReference>
<dbReference type="SUPFAM" id="SSF54506">
    <property type="entry name" value="Diaminopimelate epimerase-like"/>
    <property type="match status" value="2"/>
</dbReference>
<evidence type="ECO:0000256" key="1">
    <source>
        <dbReference type="ARBA" id="ARBA00007673"/>
    </source>
</evidence>
<sequence>MILQLAPHSRGRRKALPAVMMRAGTSKGLFIHRHDLPASETEWAPILLSAMGSRYASLRQIDGVGGATSTTSKIAVIGKSERPGVDVEYTFVQVAVGESKIDMSGTCGNMASGVAPFAVDEGLVDVVEGQTEITIMVYNTNTKQEFLETIQLDDQGRFKEEGDFMISGVPTPGSRIDISFVHPAGSMKGKLLPTGNPQDIITIPGAPSVSVRASLVDASNPIIFVDATTMPAIYHDLGPNHIQSLDLVESIRRQGAVLYGLASSIETAALVRGTPKIAMVSSAYHPDVEIQPDITVLAYSMGKMHPTLQLTGAVCLSAAASIPGSVVAELVMLNSADTPPRSPERDSADASKEEHKDLVIKHPSGVMSSNTVVSVDDSGALTVESVSVYRTASRLFEGYVYYSV</sequence>
<dbReference type="GO" id="GO:0016853">
    <property type="term" value="F:isomerase activity"/>
    <property type="evidence" value="ECO:0007669"/>
    <property type="project" value="UniProtKB-KW"/>
</dbReference>
<organism evidence="4 5">
    <name type="scientific">Mollisia scopiformis</name>
    <name type="common">Conifer needle endophyte fungus</name>
    <name type="synonym">Phialocephala scopiformis</name>
    <dbReference type="NCBI Taxonomy" id="149040"/>
    <lineage>
        <taxon>Eukaryota</taxon>
        <taxon>Fungi</taxon>
        <taxon>Dikarya</taxon>
        <taxon>Ascomycota</taxon>
        <taxon>Pezizomycotina</taxon>
        <taxon>Leotiomycetes</taxon>
        <taxon>Helotiales</taxon>
        <taxon>Mollisiaceae</taxon>
        <taxon>Mollisia</taxon>
    </lineage>
</organism>
<dbReference type="OrthoDB" id="10267539at2759"/>
<dbReference type="AlphaFoldDB" id="A0A132B5V0"/>